<comment type="caution">
    <text evidence="1">The sequence shown here is derived from an EMBL/GenBank/DDBJ whole genome shotgun (WGS) entry which is preliminary data.</text>
</comment>
<dbReference type="Gene3D" id="2.60.120.380">
    <property type="match status" value="4"/>
</dbReference>
<evidence type="ECO:0008006" key="3">
    <source>
        <dbReference type="Google" id="ProtNLM"/>
    </source>
</evidence>
<gene>
    <name evidence="1" type="ORF">H6G18_18480</name>
</gene>
<proteinExistence type="predicted"/>
<accession>A0ABR8CSE6</accession>
<dbReference type="SUPFAM" id="SSF89260">
    <property type="entry name" value="Collagen-binding domain"/>
    <property type="match status" value="4"/>
</dbReference>
<name>A0ABR8CSE6_9NOST</name>
<organism evidence="1 2">
    <name type="scientific">Anabaena subtropica FACHB-260</name>
    <dbReference type="NCBI Taxonomy" id="2692884"/>
    <lineage>
        <taxon>Bacteria</taxon>
        <taxon>Bacillati</taxon>
        <taxon>Cyanobacteriota</taxon>
        <taxon>Cyanophyceae</taxon>
        <taxon>Nostocales</taxon>
        <taxon>Nostocaceae</taxon>
        <taxon>Anabaena</taxon>
    </lineage>
</organism>
<evidence type="ECO:0000313" key="1">
    <source>
        <dbReference type="EMBL" id="MBD2346116.1"/>
    </source>
</evidence>
<dbReference type="Proteomes" id="UP000607281">
    <property type="component" value="Unassembled WGS sequence"/>
</dbReference>
<protein>
    <recommendedName>
        <fullName evidence="3">Peptidase C-terminal archaeal/bacterial domain-containing protein</fullName>
    </recommendedName>
</protein>
<dbReference type="EMBL" id="JACJRF010000036">
    <property type="protein sequence ID" value="MBD2346116.1"/>
    <property type="molecule type" value="Genomic_DNA"/>
</dbReference>
<reference evidence="1 2" key="1">
    <citation type="journal article" date="2020" name="ISME J.">
        <title>Comparative genomics reveals insights into cyanobacterial evolution and habitat adaptation.</title>
        <authorList>
            <person name="Chen M.Y."/>
            <person name="Teng W.K."/>
            <person name="Zhao L."/>
            <person name="Hu C.X."/>
            <person name="Zhou Y.K."/>
            <person name="Han B.P."/>
            <person name="Song L.R."/>
            <person name="Shu W.S."/>
        </authorList>
    </citation>
    <scope>NUCLEOTIDE SEQUENCE [LARGE SCALE GENOMIC DNA]</scope>
    <source>
        <strain evidence="1 2">FACHB-260</strain>
    </source>
</reference>
<evidence type="ECO:0000313" key="2">
    <source>
        <dbReference type="Proteomes" id="UP000607281"/>
    </source>
</evidence>
<dbReference type="RefSeq" id="WP_190408543.1">
    <property type="nucleotide sequence ID" value="NZ_JACJRF010000036.1"/>
</dbReference>
<keyword evidence="2" id="KW-1185">Reference proteome</keyword>
<sequence length="794" mass="87978">MAVNFFDVNFYRQANPDLASVGLTTDNQLLSHFQASGLNEGRAFSVFVDLNFYRASNIDLETGGLTRNQQLLEHLQNYGVAEGRKFSPFVDVDFYLSINPDINQAYRGDREQSLQHLRNHGVSEGRKFSPFVDINYYLDNNTDIKNFYGGNRVSSLQHMRLYGINEGRKFSPFVDLNLYIGMSSNITAVSETNRIGALQHLASYGITDGTKFSIAYDTNHYRSANSDLMAARLSNLQLFQHFQRHGLSEGRTSAQVFSVKYYLNANTDLVRLGFNHLQAFQHFNTYGYREGRIGNTPITLNSDPGNTLASAFNLSFPRSVHSNVYRNFVGINDTNDFYQFQLAYTSTVNITVNEVTQGIYVYLFQDTNNNGVFDNPDIDYYSSGFSYSAATLNKTLGAGSYFLLVKPYYNDGNTNYTLRLTTTPSTVTTPRDPGNTLATALGISPGQSFTDFVGIADSQDYYRFTLGSTNNVNVTVNGLSEGVYVYLFRDTNNNGVFDSPDMDYYSSGFSYSAATLNKTLGAGSYFLLVKPYYSDGNTNYTLRLTTTPSSVTTPRDPGNTLATALGISSGQSFTDFVGIADSQDYYRFTLGSTNNVNVTVNGLSEGVYVYLFQDTNNNGVFDSPDMDYYSSGFSYSAATLNKTLGAGSYLLLVKPYYSDGNTNYTLRLTTTPSSVTTPRDPGNTLATALGISSGQSFTDFVGIADSHDYYRFTLGNTSNVNVTINGLTEGVDVYLFQDTNNNGVFDSPDIDYYSSGFSYSAATINRTLGAGTYFTLVKPYYDDGNTNYTLRLTY</sequence>